<organism evidence="1 2">
    <name type="scientific">Sphagnum jensenii</name>
    <dbReference type="NCBI Taxonomy" id="128206"/>
    <lineage>
        <taxon>Eukaryota</taxon>
        <taxon>Viridiplantae</taxon>
        <taxon>Streptophyta</taxon>
        <taxon>Embryophyta</taxon>
        <taxon>Bryophyta</taxon>
        <taxon>Sphagnophytina</taxon>
        <taxon>Sphagnopsida</taxon>
        <taxon>Sphagnales</taxon>
        <taxon>Sphagnaceae</taxon>
        <taxon>Sphagnum</taxon>
    </lineage>
</organism>
<gene>
    <name evidence="1" type="ORF">CSSPJE1EN1_LOCUS24567</name>
</gene>
<dbReference type="Proteomes" id="UP001497444">
    <property type="component" value="Chromosome 9"/>
</dbReference>
<dbReference type="EMBL" id="OZ020104">
    <property type="protein sequence ID" value="CAK9279089.1"/>
    <property type="molecule type" value="Genomic_DNA"/>
</dbReference>
<keyword evidence="2" id="KW-1185">Reference proteome</keyword>
<name>A0ABP0XK29_9BRYO</name>
<proteinExistence type="predicted"/>
<evidence type="ECO:0000313" key="1">
    <source>
        <dbReference type="EMBL" id="CAK9279089.1"/>
    </source>
</evidence>
<accession>A0ABP0XK29</accession>
<protein>
    <submittedName>
        <fullName evidence="1">Uncharacterized protein</fullName>
    </submittedName>
</protein>
<evidence type="ECO:0000313" key="2">
    <source>
        <dbReference type="Proteomes" id="UP001497444"/>
    </source>
</evidence>
<sequence length="166" mass="18389">MHKSACITVKGSRRGRGGGCCKRREQERSTSCFHEGNTSLHVIMVAGEPSRDLIWQSSYCISWASVCQTLCSLPVLADAYRRLGLSLPPLVHNVAPISLAWKDEENKLKVLADALDHLLCILPFWKLHNAKLMGLAQPILGILCWKDAFTTVAVCTSEYLSLSLHL</sequence>
<reference evidence="1" key="1">
    <citation type="submission" date="2024-02" db="EMBL/GenBank/DDBJ databases">
        <authorList>
            <consortium name="ELIXIR-Norway"/>
            <consortium name="Elixir Norway"/>
        </authorList>
    </citation>
    <scope>NUCLEOTIDE SEQUENCE</scope>
</reference>